<protein>
    <submittedName>
        <fullName evidence="2">Uncharacterized protein</fullName>
    </submittedName>
</protein>
<sequence length="149" mass="16489">MLAIFSVPHALSSHSEVRRQILLRRPPLIEIPPLLISADDRGGLSLKEAFIVRSSNSSTVDQTSSSANSDALLSRRLALCNLIVSPISSQDARTVLRLETGFIIFFIPTVLLGHLIFDNTDLMQSASTFVTKESRMDPNKKEELVCRLI</sequence>
<evidence type="ECO:0000313" key="3">
    <source>
        <dbReference type="Proteomes" id="UP001293593"/>
    </source>
</evidence>
<dbReference type="Proteomes" id="UP001293593">
    <property type="component" value="Unassembled WGS sequence"/>
</dbReference>
<evidence type="ECO:0000313" key="2">
    <source>
        <dbReference type="EMBL" id="KAK4259368.1"/>
    </source>
</evidence>
<comment type="caution">
    <text evidence="2">The sequence shown here is derived from an EMBL/GenBank/DDBJ whole genome shotgun (WGS) entry which is preliminary data.</text>
</comment>
<proteinExistence type="predicted"/>
<evidence type="ECO:0000256" key="1">
    <source>
        <dbReference type="SAM" id="Phobius"/>
    </source>
</evidence>
<accession>A0AAE1IXP7</accession>
<keyword evidence="3" id="KW-1185">Reference proteome</keyword>
<keyword evidence="1" id="KW-0472">Membrane</keyword>
<gene>
    <name evidence="2" type="ORF">QN277_005709</name>
</gene>
<feature type="transmembrane region" description="Helical" evidence="1">
    <location>
        <begin position="95"/>
        <end position="117"/>
    </location>
</feature>
<name>A0AAE1IXP7_9FABA</name>
<organism evidence="2 3">
    <name type="scientific">Acacia crassicarpa</name>
    <name type="common">northern wattle</name>
    <dbReference type="NCBI Taxonomy" id="499986"/>
    <lineage>
        <taxon>Eukaryota</taxon>
        <taxon>Viridiplantae</taxon>
        <taxon>Streptophyta</taxon>
        <taxon>Embryophyta</taxon>
        <taxon>Tracheophyta</taxon>
        <taxon>Spermatophyta</taxon>
        <taxon>Magnoliopsida</taxon>
        <taxon>eudicotyledons</taxon>
        <taxon>Gunneridae</taxon>
        <taxon>Pentapetalae</taxon>
        <taxon>rosids</taxon>
        <taxon>fabids</taxon>
        <taxon>Fabales</taxon>
        <taxon>Fabaceae</taxon>
        <taxon>Caesalpinioideae</taxon>
        <taxon>mimosoid clade</taxon>
        <taxon>Acacieae</taxon>
        <taxon>Acacia</taxon>
    </lineage>
</organism>
<keyword evidence="1" id="KW-1133">Transmembrane helix</keyword>
<reference evidence="2" key="1">
    <citation type="submission" date="2023-10" db="EMBL/GenBank/DDBJ databases">
        <title>Chromosome-level genome of the transformable northern wattle, Acacia crassicarpa.</title>
        <authorList>
            <person name="Massaro I."/>
            <person name="Sinha N.R."/>
            <person name="Poethig S."/>
            <person name="Leichty A.R."/>
        </authorList>
    </citation>
    <scope>NUCLEOTIDE SEQUENCE</scope>
    <source>
        <strain evidence="2">Acra3RX</strain>
        <tissue evidence="2">Leaf</tissue>
    </source>
</reference>
<keyword evidence="1" id="KW-0812">Transmembrane</keyword>
<dbReference type="AlphaFoldDB" id="A0AAE1IXP7"/>
<dbReference type="EMBL" id="JAWXYG010000011">
    <property type="protein sequence ID" value="KAK4259368.1"/>
    <property type="molecule type" value="Genomic_DNA"/>
</dbReference>